<evidence type="ECO:0000256" key="6">
    <source>
        <dbReference type="RuleBase" id="RU000590"/>
    </source>
</evidence>
<evidence type="ECO:0000259" key="7">
    <source>
        <dbReference type="Pfam" id="PF00557"/>
    </source>
</evidence>
<accession>A0ABR3B5J6</accession>
<dbReference type="PANTHER" id="PTHR43763">
    <property type="entry name" value="XAA-PRO AMINOPEPTIDASE 1"/>
    <property type="match status" value="1"/>
</dbReference>
<evidence type="ECO:0000259" key="8">
    <source>
        <dbReference type="Pfam" id="PF01321"/>
    </source>
</evidence>
<comment type="cofactor">
    <cofactor evidence="1">
        <name>Mn(2+)</name>
        <dbReference type="ChEBI" id="CHEBI:29035"/>
    </cofactor>
</comment>
<keyword evidence="11" id="KW-1185">Reference proteome</keyword>
<evidence type="ECO:0000259" key="9">
    <source>
        <dbReference type="Pfam" id="PF16188"/>
    </source>
</evidence>
<dbReference type="SUPFAM" id="SSF55920">
    <property type="entry name" value="Creatinase/aminopeptidase"/>
    <property type="match status" value="1"/>
</dbReference>
<sequence length="626" mass="69484">MINKKHIALHLVPNIFLIPSMPTLTGERLDALRELMKTEDYAIDAYLVPTEDAHQSEYIADCDKRRYWISGFTGSAGFAVVSLDEAALFTDGRYFLQASEELDSNWTLMKQGLPNVPTWQNYLVHNLPAGSRIGLDPTLISVADASQLSDELKASGSSLVPIQKNLIDIIWKERPDAPKDHVFVHPIEFAGKSHQEKLSDLHAHIKSKDAFGLIVSALDEIAWLFNLRGSDIECNPVFFSYAIITQTGSTLYVDDAKLSDSVREHLGSEVIIRSYADVFDDLRKIGSELEESNQKLLINAKTSLSVEVAVGKENVTEERSIITDLKAIKNETELQGFRDCHVRDGAALIRYFAWLEDQLKQGAVLDEVDAADRLEKFRSAEEHYAGLSFDTISSTGPNGAIIHYSPEKPTAKIIDPTLIYLCDSGGQYKDGTTDVTRTLHFGEPTAYEKRCFTRVLQGHIAIDAAVFPTGTTGYLLDPFARQALWKDGLDFLHGTGHGVGSFLNVHEGPHGIGIRIGYNSTPLAAGMSVTNEPGYYENGKFGIRIENVLLVKKIDTPHNFNDRGYLGFEHVTITPIGLSLIDVELLSAEEKEWVNTYHAECLKKLGPRVADCSLTTAWLEKETMPI</sequence>
<evidence type="ECO:0000313" key="10">
    <source>
        <dbReference type="EMBL" id="KAL0088946.1"/>
    </source>
</evidence>
<dbReference type="Pfam" id="PF00557">
    <property type="entry name" value="Peptidase_M24"/>
    <property type="match status" value="1"/>
</dbReference>
<keyword evidence="5" id="KW-0464">Manganese</keyword>
<dbReference type="Pfam" id="PF16188">
    <property type="entry name" value="Peptidase_M24_C"/>
    <property type="match status" value="1"/>
</dbReference>
<evidence type="ECO:0000256" key="4">
    <source>
        <dbReference type="ARBA" id="ARBA00022801"/>
    </source>
</evidence>
<dbReference type="PROSITE" id="PS00491">
    <property type="entry name" value="PROLINE_PEPTIDASE"/>
    <property type="match status" value="1"/>
</dbReference>
<dbReference type="InterPro" id="IPR000587">
    <property type="entry name" value="Creatinase_N"/>
</dbReference>
<evidence type="ECO:0000256" key="5">
    <source>
        <dbReference type="ARBA" id="ARBA00023211"/>
    </source>
</evidence>
<feature type="domain" description="Peptidase M24 C-terminal" evidence="9">
    <location>
        <begin position="564"/>
        <end position="626"/>
    </location>
</feature>
<proteinExistence type="inferred from homology"/>
<organism evidence="10 11">
    <name type="scientific">Phycomyces blakesleeanus</name>
    <dbReference type="NCBI Taxonomy" id="4837"/>
    <lineage>
        <taxon>Eukaryota</taxon>
        <taxon>Fungi</taxon>
        <taxon>Fungi incertae sedis</taxon>
        <taxon>Mucoromycota</taxon>
        <taxon>Mucoromycotina</taxon>
        <taxon>Mucoromycetes</taxon>
        <taxon>Mucorales</taxon>
        <taxon>Phycomycetaceae</taxon>
        <taxon>Phycomyces</taxon>
    </lineage>
</organism>
<evidence type="ECO:0000256" key="2">
    <source>
        <dbReference type="ARBA" id="ARBA00008766"/>
    </source>
</evidence>
<dbReference type="SUPFAM" id="SSF53092">
    <property type="entry name" value="Creatinase/prolidase N-terminal domain"/>
    <property type="match status" value="1"/>
</dbReference>
<dbReference type="InterPro" id="IPR050422">
    <property type="entry name" value="X-Pro_aminopeptidase_P"/>
</dbReference>
<dbReference type="CDD" id="cd01085">
    <property type="entry name" value="APP"/>
    <property type="match status" value="1"/>
</dbReference>
<comment type="caution">
    <text evidence="10">The sequence shown here is derived from an EMBL/GenBank/DDBJ whole genome shotgun (WGS) entry which is preliminary data.</text>
</comment>
<dbReference type="Pfam" id="PF01321">
    <property type="entry name" value="Creatinase_N"/>
    <property type="match status" value="1"/>
</dbReference>
<evidence type="ECO:0000256" key="3">
    <source>
        <dbReference type="ARBA" id="ARBA00022723"/>
    </source>
</evidence>
<dbReference type="InterPro" id="IPR000994">
    <property type="entry name" value="Pept_M24"/>
</dbReference>
<dbReference type="InterPro" id="IPR036005">
    <property type="entry name" value="Creatinase/aminopeptidase-like"/>
</dbReference>
<name>A0ABR3B5J6_PHYBL</name>
<dbReference type="InterPro" id="IPR032416">
    <property type="entry name" value="Peptidase_M24_C"/>
</dbReference>
<reference evidence="10 11" key="1">
    <citation type="submission" date="2024-04" db="EMBL/GenBank/DDBJ databases">
        <title>Symmetric and asymmetric DNA N6-adenine methylation regulates different biological responses in Mucorales.</title>
        <authorList>
            <consortium name="Lawrence Berkeley National Laboratory"/>
            <person name="Lax C."/>
            <person name="Mondo S.J."/>
            <person name="Osorio-Concepcion M."/>
            <person name="Muszewska A."/>
            <person name="Corrochano-Luque M."/>
            <person name="Gutierrez G."/>
            <person name="Riley R."/>
            <person name="Lipzen A."/>
            <person name="Guo J."/>
            <person name="Hundley H."/>
            <person name="Amirebrahimi M."/>
            <person name="Ng V."/>
            <person name="Lorenzo-Gutierrez D."/>
            <person name="Binder U."/>
            <person name="Yang J."/>
            <person name="Song Y."/>
            <person name="Canovas D."/>
            <person name="Navarro E."/>
            <person name="Freitag M."/>
            <person name="Gabaldon T."/>
            <person name="Grigoriev I.V."/>
            <person name="Corrochano L.M."/>
            <person name="Nicolas F.E."/>
            <person name="Garre V."/>
        </authorList>
    </citation>
    <scope>NUCLEOTIDE SEQUENCE [LARGE SCALE GENOMIC DNA]</scope>
    <source>
        <strain evidence="10 11">L51</strain>
    </source>
</reference>
<dbReference type="InterPro" id="IPR001131">
    <property type="entry name" value="Peptidase_M24B_aminopep-P_CS"/>
</dbReference>
<protein>
    <submittedName>
        <fullName evidence="10">Peptidase M24, structural domain-containing protein</fullName>
    </submittedName>
</protein>
<dbReference type="Pfam" id="PF16189">
    <property type="entry name" value="Creatinase_N_2"/>
    <property type="match status" value="1"/>
</dbReference>
<dbReference type="PANTHER" id="PTHR43763:SF6">
    <property type="entry name" value="XAA-PRO AMINOPEPTIDASE 1"/>
    <property type="match status" value="1"/>
</dbReference>
<dbReference type="EMBL" id="JBCLYO010000005">
    <property type="protein sequence ID" value="KAL0088946.1"/>
    <property type="molecule type" value="Genomic_DNA"/>
</dbReference>
<keyword evidence="4" id="KW-0378">Hydrolase</keyword>
<dbReference type="Gene3D" id="3.40.350.10">
    <property type="entry name" value="Creatinase/prolidase N-terminal domain"/>
    <property type="match status" value="2"/>
</dbReference>
<feature type="domain" description="Creatinase N-terminal" evidence="8">
    <location>
        <begin position="28"/>
        <end position="164"/>
    </location>
</feature>
<feature type="domain" description="Peptidase M24" evidence="7">
    <location>
        <begin position="337"/>
        <end position="552"/>
    </location>
</feature>
<dbReference type="Proteomes" id="UP001448207">
    <property type="component" value="Unassembled WGS sequence"/>
</dbReference>
<keyword evidence="3 6" id="KW-0479">Metal-binding</keyword>
<gene>
    <name evidence="10" type="ORF">J3Q64DRAFT_1732478</name>
</gene>
<dbReference type="InterPro" id="IPR029149">
    <property type="entry name" value="Creatin/AminoP/Spt16_N"/>
</dbReference>
<evidence type="ECO:0000256" key="1">
    <source>
        <dbReference type="ARBA" id="ARBA00001936"/>
    </source>
</evidence>
<evidence type="ECO:0000313" key="11">
    <source>
        <dbReference type="Proteomes" id="UP001448207"/>
    </source>
</evidence>
<dbReference type="Gene3D" id="3.90.230.10">
    <property type="entry name" value="Creatinase/methionine aminopeptidase superfamily"/>
    <property type="match status" value="1"/>
</dbReference>
<comment type="similarity">
    <text evidence="2 6">Belongs to the peptidase M24B family.</text>
</comment>
<dbReference type="InterPro" id="IPR033740">
    <property type="entry name" value="Pept_M24B"/>
</dbReference>